<dbReference type="InterPro" id="IPR016156">
    <property type="entry name" value="FAD/NAD-linked_Rdtase_dimer_sf"/>
</dbReference>
<dbReference type="AlphaFoldDB" id="A0A0A0JP35"/>
<organism evidence="1 2">
    <name type="scientific">Knoellia aerolata DSM 18566</name>
    <dbReference type="NCBI Taxonomy" id="1385519"/>
    <lineage>
        <taxon>Bacteria</taxon>
        <taxon>Bacillati</taxon>
        <taxon>Actinomycetota</taxon>
        <taxon>Actinomycetes</taxon>
        <taxon>Micrococcales</taxon>
        <taxon>Intrasporangiaceae</taxon>
        <taxon>Knoellia</taxon>
    </lineage>
</organism>
<evidence type="ECO:0000313" key="2">
    <source>
        <dbReference type="Proteomes" id="UP000030013"/>
    </source>
</evidence>
<dbReference type="STRING" id="1385519.N801_19950"/>
<comment type="caution">
    <text evidence="1">The sequence shown here is derived from an EMBL/GenBank/DDBJ whole genome shotgun (WGS) entry which is preliminary data.</text>
</comment>
<dbReference type="EMBL" id="AVPL01000087">
    <property type="protein sequence ID" value="KGN38913.1"/>
    <property type="molecule type" value="Genomic_DNA"/>
</dbReference>
<evidence type="ECO:0008006" key="3">
    <source>
        <dbReference type="Google" id="ProtNLM"/>
    </source>
</evidence>
<dbReference type="Gene3D" id="3.30.390.30">
    <property type="match status" value="1"/>
</dbReference>
<dbReference type="SUPFAM" id="SSF55424">
    <property type="entry name" value="FAD/NAD-linked reductases, dimerisation (C-terminal) domain"/>
    <property type="match status" value="1"/>
</dbReference>
<dbReference type="Proteomes" id="UP000030013">
    <property type="component" value="Unassembled WGS sequence"/>
</dbReference>
<gene>
    <name evidence="1" type="ORF">N801_19950</name>
</gene>
<sequence>MLAATYAIKYGLTVDQLADAWVPYLTMSEARRICAGPFRSDKPTSCCV</sequence>
<evidence type="ECO:0000313" key="1">
    <source>
        <dbReference type="EMBL" id="KGN38913.1"/>
    </source>
</evidence>
<proteinExistence type="predicted"/>
<accession>A0A0A0JP35</accession>
<reference evidence="1 2" key="1">
    <citation type="submission" date="2013-08" db="EMBL/GenBank/DDBJ databases">
        <title>The genome sequence of Knoellia aerolata.</title>
        <authorList>
            <person name="Zhu W."/>
            <person name="Wang G."/>
        </authorList>
    </citation>
    <scope>NUCLEOTIDE SEQUENCE [LARGE SCALE GENOMIC DNA]</scope>
    <source>
        <strain evidence="1 2">DSM 18566</strain>
    </source>
</reference>
<dbReference type="eggNOG" id="COG1249">
    <property type="taxonomic scope" value="Bacteria"/>
</dbReference>
<protein>
    <recommendedName>
        <fullName evidence="3">Pyridine nucleotide-disulphide oxidoreductase dimerisation domain-containing protein</fullName>
    </recommendedName>
</protein>
<name>A0A0A0JP35_9MICO</name>
<keyword evidence="2" id="KW-1185">Reference proteome</keyword>